<organism evidence="3 4">
    <name type="scientific">Calocera viscosa (strain TUFC12733)</name>
    <dbReference type="NCBI Taxonomy" id="1330018"/>
    <lineage>
        <taxon>Eukaryota</taxon>
        <taxon>Fungi</taxon>
        <taxon>Dikarya</taxon>
        <taxon>Basidiomycota</taxon>
        <taxon>Agaricomycotina</taxon>
        <taxon>Dacrymycetes</taxon>
        <taxon>Dacrymycetales</taxon>
        <taxon>Dacrymycetaceae</taxon>
        <taxon>Calocera</taxon>
    </lineage>
</organism>
<evidence type="ECO:0000313" key="4">
    <source>
        <dbReference type="Proteomes" id="UP000076738"/>
    </source>
</evidence>
<keyword evidence="2" id="KW-0812">Transmembrane</keyword>
<keyword evidence="2" id="KW-0472">Membrane</keyword>
<feature type="region of interest" description="Disordered" evidence="1">
    <location>
        <begin position="441"/>
        <end position="481"/>
    </location>
</feature>
<evidence type="ECO:0000256" key="2">
    <source>
        <dbReference type="SAM" id="Phobius"/>
    </source>
</evidence>
<sequence length="569" mass="62919">MFIGTWYLQRRRTEVFSWAAYGYETISLSSTDFNSTQTFWYDRLIPRGITPPTTSSCQPFTYRVGDSFRTSTRIFTWEISNINQNLFKRYAEEADGTWQSGGLYTELEYSNVGLQYCDVSDITITSDLFQQSVQIDTRILCTLPIPILAKTTVFYSPLTGRDTYAGNPWIDDNFVGAGPYNIIGMGRPPQSNVSQAVDLLGKDLWNFMAQLLNATQGDTPDLLGIQLLLYGPNVTTWCPAAFIGEAGWCSWEDEVKPPSFYFGPEQLGYLGLLYLWASNDTEYTAKKNGDSLNFYVPLTNLAFGMHAAARADLGSFRGNNLFQNTSARLQQLDPVGFYNWNGDTYGWLDGPNALRGANALRGNDPSLNFSALPLQNNTGPSIIETTYLCNRQAQKSAASLFFAITSGTWSNLFAAYGFWMFISTWYIKRRRTDPNVCEGHVNSSVRPLQQTSSRTRLLSTPNTGTWSDSATLAGDFQTEDNNDEDVEAADTYKLVPLSKPPRVGRASGYTALPLGGSPSDAGSPYSPSGFQRSSRTPNQPVADGPDEPFSPPATPSAPLITKNTASKRA</sequence>
<gene>
    <name evidence="3" type="ORF">CALVIDRAFT_600375</name>
</gene>
<dbReference type="STRING" id="1330018.A0A167JTU4"/>
<feature type="compositionally biased region" description="Polar residues" evidence="1">
    <location>
        <begin position="525"/>
        <end position="539"/>
    </location>
</feature>
<dbReference type="AlphaFoldDB" id="A0A167JTU4"/>
<keyword evidence="4" id="KW-1185">Reference proteome</keyword>
<dbReference type="EMBL" id="KV417298">
    <property type="protein sequence ID" value="KZO93895.1"/>
    <property type="molecule type" value="Genomic_DNA"/>
</dbReference>
<feature type="compositionally biased region" description="Polar residues" evidence="1">
    <location>
        <begin position="441"/>
        <end position="470"/>
    </location>
</feature>
<feature type="transmembrane region" description="Helical" evidence="2">
    <location>
        <begin position="400"/>
        <end position="422"/>
    </location>
</feature>
<dbReference type="OrthoDB" id="2564485at2759"/>
<accession>A0A167JTU4</accession>
<reference evidence="3 4" key="1">
    <citation type="journal article" date="2016" name="Mol. Biol. Evol.">
        <title>Comparative Genomics of Early-Diverging Mushroom-Forming Fungi Provides Insights into the Origins of Lignocellulose Decay Capabilities.</title>
        <authorList>
            <person name="Nagy L.G."/>
            <person name="Riley R."/>
            <person name="Tritt A."/>
            <person name="Adam C."/>
            <person name="Daum C."/>
            <person name="Floudas D."/>
            <person name="Sun H."/>
            <person name="Yadav J.S."/>
            <person name="Pangilinan J."/>
            <person name="Larsson K.H."/>
            <person name="Matsuura K."/>
            <person name="Barry K."/>
            <person name="Labutti K."/>
            <person name="Kuo R."/>
            <person name="Ohm R.A."/>
            <person name="Bhattacharya S.S."/>
            <person name="Shirouzu T."/>
            <person name="Yoshinaga Y."/>
            <person name="Martin F.M."/>
            <person name="Grigoriev I.V."/>
            <person name="Hibbett D.S."/>
        </authorList>
    </citation>
    <scope>NUCLEOTIDE SEQUENCE [LARGE SCALE GENOMIC DNA]</scope>
    <source>
        <strain evidence="3 4">TUFC12733</strain>
    </source>
</reference>
<name>A0A167JTU4_CALVF</name>
<proteinExistence type="predicted"/>
<keyword evidence="2" id="KW-1133">Transmembrane helix</keyword>
<dbReference type="Proteomes" id="UP000076738">
    <property type="component" value="Unassembled WGS sequence"/>
</dbReference>
<feature type="region of interest" description="Disordered" evidence="1">
    <location>
        <begin position="506"/>
        <end position="569"/>
    </location>
</feature>
<protein>
    <submittedName>
        <fullName evidence="3">Uncharacterized protein</fullName>
    </submittedName>
</protein>
<evidence type="ECO:0000256" key="1">
    <source>
        <dbReference type="SAM" id="MobiDB-lite"/>
    </source>
</evidence>
<evidence type="ECO:0000313" key="3">
    <source>
        <dbReference type="EMBL" id="KZO93895.1"/>
    </source>
</evidence>